<reference evidence="5" key="1">
    <citation type="submission" date="2023-06" db="EMBL/GenBank/DDBJ databases">
        <authorList>
            <person name="Delattre M."/>
        </authorList>
    </citation>
    <scope>NUCLEOTIDE SEQUENCE</scope>
    <source>
        <strain evidence="5">AF72</strain>
    </source>
</reference>
<gene>
    <name evidence="5" type="ORF">MSPICULIGERA_LOCUS15306</name>
</gene>
<feature type="coiled-coil region" evidence="2">
    <location>
        <begin position="287"/>
        <end position="317"/>
    </location>
</feature>
<evidence type="ECO:0000256" key="1">
    <source>
        <dbReference type="ARBA" id="ARBA00006110"/>
    </source>
</evidence>
<keyword evidence="2" id="KW-0175">Coiled coil</keyword>
<feature type="compositionally biased region" description="Basic residues" evidence="3">
    <location>
        <begin position="8"/>
        <end position="17"/>
    </location>
</feature>
<name>A0AA36CZD7_9BILA</name>
<dbReference type="PANTHER" id="PTHR13191">
    <property type="entry name" value="RIBOSOMAL RNA PROCESSING PROTEIN 7-RELATED"/>
    <property type="match status" value="1"/>
</dbReference>
<feature type="non-terminal residue" evidence="5">
    <location>
        <position position="323"/>
    </location>
</feature>
<evidence type="ECO:0000259" key="4">
    <source>
        <dbReference type="Pfam" id="PF12923"/>
    </source>
</evidence>
<dbReference type="PANTHER" id="PTHR13191:SF0">
    <property type="entry name" value="RIBOSOMAL RNA-PROCESSING PROTEIN 7 HOMOLOG A-RELATED"/>
    <property type="match status" value="1"/>
</dbReference>
<dbReference type="GO" id="GO:0000028">
    <property type="term" value="P:ribosomal small subunit assembly"/>
    <property type="evidence" value="ECO:0007669"/>
    <property type="project" value="TreeGrafter"/>
</dbReference>
<protein>
    <recommendedName>
        <fullName evidence="4">Ribosomal RNA-processing protein 7 C-terminal domain-containing protein</fullName>
    </recommendedName>
</protein>
<evidence type="ECO:0000313" key="6">
    <source>
        <dbReference type="Proteomes" id="UP001177023"/>
    </source>
</evidence>
<feature type="domain" description="Ribosomal RNA-processing protein 7 C-terminal" evidence="4">
    <location>
        <begin position="202"/>
        <end position="322"/>
    </location>
</feature>
<dbReference type="Proteomes" id="UP001177023">
    <property type="component" value="Unassembled WGS sequence"/>
</dbReference>
<organism evidence="5 6">
    <name type="scientific">Mesorhabditis spiculigera</name>
    <dbReference type="NCBI Taxonomy" id="96644"/>
    <lineage>
        <taxon>Eukaryota</taxon>
        <taxon>Metazoa</taxon>
        <taxon>Ecdysozoa</taxon>
        <taxon>Nematoda</taxon>
        <taxon>Chromadorea</taxon>
        <taxon>Rhabditida</taxon>
        <taxon>Rhabditina</taxon>
        <taxon>Rhabditomorpha</taxon>
        <taxon>Rhabditoidea</taxon>
        <taxon>Rhabditidae</taxon>
        <taxon>Mesorhabditinae</taxon>
        <taxon>Mesorhabditis</taxon>
    </lineage>
</organism>
<dbReference type="GO" id="GO:0006364">
    <property type="term" value="P:rRNA processing"/>
    <property type="evidence" value="ECO:0007669"/>
    <property type="project" value="TreeGrafter"/>
</dbReference>
<keyword evidence="6" id="KW-1185">Reference proteome</keyword>
<evidence type="ECO:0000313" key="5">
    <source>
        <dbReference type="EMBL" id="CAJ0577026.1"/>
    </source>
</evidence>
<dbReference type="GO" id="GO:0034456">
    <property type="term" value="C:UTP-C complex"/>
    <property type="evidence" value="ECO:0007669"/>
    <property type="project" value="TreeGrafter"/>
</dbReference>
<dbReference type="AlphaFoldDB" id="A0AA36CZD7"/>
<evidence type="ECO:0000256" key="3">
    <source>
        <dbReference type="SAM" id="MobiDB-lite"/>
    </source>
</evidence>
<evidence type="ECO:0000256" key="2">
    <source>
        <dbReference type="SAM" id="Coils"/>
    </source>
</evidence>
<dbReference type="InterPro" id="IPR040446">
    <property type="entry name" value="RRP7"/>
</dbReference>
<dbReference type="GO" id="GO:0032545">
    <property type="term" value="C:CURI complex"/>
    <property type="evidence" value="ECO:0007669"/>
    <property type="project" value="TreeGrafter"/>
</dbReference>
<dbReference type="Pfam" id="PF12923">
    <property type="entry name" value="RRP7"/>
    <property type="match status" value="1"/>
</dbReference>
<dbReference type="InterPro" id="IPR024326">
    <property type="entry name" value="RRP7_C"/>
</dbReference>
<sequence length="323" mass="35905">MQNEDAKKIKKKTKNKFKAAVEIGEENSPEPALAANDHDDKPKAKKRKTENGQPKEAQPGPSENLQAGSGAWKVIPDGIRVINYTLSPKFRAARQLFLKQVPREDNAVVVANVSPLVSLEILTSIVAHLAGAQPAQAHFQRSTALDGDLEQGQRTAKIIFESAALVQALLQRTISCGTLCAADFGELETKAVYAELCDEYRKQFTPTAEMQDSINAYVQDYDARVALEKRLAKKGRTEPDDEGWVTVTAATKKKAKAVKLRTGENTIMGSLKNKDKKKQPSLPFYTFQMKEGKMKKMEELRAKYEEDKQRIAQSKAARTFKPL</sequence>
<dbReference type="Gene3D" id="6.10.250.1770">
    <property type="match status" value="1"/>
</dbReference>
<dbReference type="EMBL" id="CATQJA010002648">
    <property type="protein sequence ID" value="CAJ0577026.1"/>
    <property type="molecule type" value="Genomic_DNA"/>
</dbReference>
<comment type="caution">
    <text evidence="5">The sequence shown here is derived from an EMBL/GenBank/DDBJ whole genome shotgun (WGS) entry which is preliminary data.</text>
</comment>
<proteinExistence type="inferred from homology"/>
<feature type="region of interest" description="Disordered" evidence="3">
    <location>
        <begin position="1"/>
        <end position="69"/>
    </location>
</feature>
<comment type="similarity">
    <text evidence="1">Belongs to the RRP7 family.</text>
</comment>
<accession>A0AA36CZD7</accession>